<dbReference type="PANTHER" id="PTHR10953">
    <property type="entry name" value="UBIQUITIN-ACTIVATING ENZYME E1"/>
    <property type="match status" value="1"/>
</dbReference>
<organism evidence="1 2">
    <name type="scientific">Cryptosporidium andersoni</name>
    <dbReference type="NCBI Taxonomy" id="117008"/>
    <lineage>
        <taxon>Eukaryota</taxon>
        <taxon>Sar</taxon>
        <taxon>Alveolata</taxon>
        <taxon>Apicomplexa</taxon>
        <taxon>Conoidasida</taxon>
        <taxon>Coccidia</taxon>
        <taxon>Eucoccidiorida</taxon>
        <taxon>Eimeriorina</taxon>
        <taxon>Cryptosporidiidae</taxon>
        <taxon>Cryptosporidium</taxon>
    </lineage>
</organism>
<dbReference type="GO" id="GO:0016925">
    <property type="term" value="P:protein sumoylation"/>
    <property type="evidence" value="ECO:0007669"/>
    <property type="project" value="TreeGrafter"/>
</dbReference>
<dbReference type="AlphaFoldDB" id="A0A1J4MEM8"/>
<dbReference type="GeneID" id="92365378"/>
<dbReference type="GO" id="GO:0031510">
    <property type="term" value="C:SUMO activating enzyme complex"/>
    <property type="evidence" value="ECO:0007669"/>
    <property type="project" value="TreeGrafter"/>
</dbReference>
<dbReference type="VEuPathDB" id="CryptoDB:cand_011930"/>
<evidence type="ECO:0008006" key="3">
    <source>
        <dbReference type="Google" id="ProtNLM"/>
    </source>
</evidence>
<dbReference type="InterPro" id="IPR045886">
    <property type="entry name" value="ThiF/MoeB/HesA"/>
</dbReference>
<dbReference type="EMBL" id="LRBS01000111">
    <property type="protein sequence ID" value="OII72665.1"/>
    <property type="molecule type" value="Genomic_DNA"/>
</dbReference>
<dbReference type="GO" id="GO:0005737">
    <property type="term" value="C:cytoplasm"/>
    <property type="evidence" value="ECO:0007669"/>
    <property type="project" value="TreeGrafter"/>
</dbReference>
<name>A0A1J4MEM8_9CRYT</name>
<gene>
    <name evidence="1" type="ORF">cand_011930</name>
</gene>
<dbReference type="RefSeq" id="XP_067067052.1">
    <property type="nucleotide sequence ID" value="XM_067211432.1"/>
</dbReference>
<dbReference type="Proteomes" id="UP000186804">
    <property type="component" value="Unassembled WGS sequence"/>
</dbReference>
<dbReference type="InterPro" id="IPR035985">
    <property type="entry name" value="Ubiquitin-activating_enz"/>
</dbReference>
<dbReference type="PANTHER" id="PTHR10953:SF162">
    <property type="entry name" value="SUMO-ACTIVATING ENZYME SUBUNIT 1"/>
    <property type="match status" value="1"/>
</dbReference>
<keyword evidence="2" id="KW-1185">Reference proteome</keyword>
<dbReference type="GO" id="GO:0019948">
    <property type="term" value="F:SUMO activating enzyme activity"/>
    <property type="evidence" value="ECO:0007669"/>
    <property type="project" value="TreeGrafter"/>
</dbReference>
<reference evidence="1 2" key="1">
    <citation type="submission" date="2016-10" db="EMBL/GenBank/DDBJ databases">
        <title>Reductive evolution of mitochondrial metabolism and differential evolution of invasion-related proteins in Cryptosporidium.</title>
        <authorList>
            <person name="Liu S."/>
            <person name="Roellig D.M."/>
            <person name="Guo Y."/>
            <person name="Li N."/>
            <person name="Frace M.A."/>
            <person name="Tang K."/>
            <person name="Zhang L."/>
            <person name="Feng Y."/>
            <person name="Xiao L."/>
        </authorList>
    </citation>
    <scope>NUCLEOTIDE SEQUENCE [LARGE SCALE GENOMIC DNA]</scope>
    <source>
        <strain evidence="1">30847</strain>
    </source>
</reference>
<comment type="caution">
    <text evidence="1">The sequence shown here is derived from an EMBL/GenBank/DDBJ whole genome shotgun (WGS) entry which is preliminary data.</text>
</comment>
<sequence>MESEFLILGLSAINVELIKNMTLAGINIKMWDDNKTEVTDLSNNFFLSKDDLGKPRTVILDKIRDMNPLVRINIENKEIFKYCGRGLIEVKTSELQSEYWQTIQFTGIVIALEVIPISLACKLSKICQDKDIIFALMAFHDMILSEKDTFLTLLTRSKDIHPHIVFIIYIIRTKFREPGEKLELLDLIEIMSNLKTKPRIDNNNEIIDLVQNLSRSWNLSISPIASIAGGLLSQEVGRICTGECGQFSCCVFNMDTCEAYFDIIYLSKKSTHVCIMII</sequence>
<dbReference type="OrthoDB" id="412647at2759"/>
<protein>
    <recommendedName>
        <fullName evidence="3">THIF-type NAD/FAD binding fold domain-containing protein</fullName>
    </recommendedName>
</protein>
<accession>A0A1J4MEM8</accession>
<dbReference type="Gene3D" id="3.40.50.720">
    <property type="entry name" value="NAD(P)-binding Rossmann-like Domain"/>
    <property type="match status" value="1"/>
</dbReference>
<evidence type="ECO:0000313" key="1">
    <source>
        <dbReference type="EMBL" id="OII72665.1"/>
    </source>
</evidence>
<proteinExistence type="predicted"/>
<dbReference type="SUPFAM" id="SSF69572">
    <property type="entry name" value="Activating enzymes of the ubiquitin-like proteins"/>
    <property type="match status" value="1"/>
</dbReference>
<evidence type="ECO:0000313" key="2">
    <source>
        <dbReference type="Proteomes" id="UP000186804"/>
    </source>
</evidence>